<dbReference type="PRINTS" id="PR00625">
    <property type="entry name" value="JDOMAIN"/>
</dbReference>
<gene>
    <name evidence="4" type="ORF">UFOPK2754_01219</name>
    <name evidence="5" type="ORF">UFOPK3139_03186</name>
</gene>
<evidence type="ECO:0000256" key="2">
    <source>
        <dbReference type="SAM" id="Phobius"/>
    </source>
</evidence>
<dbReference type="InterPro" id="IPR001623">
    <property type="entry name" value="DnaJ_domain"/>
</dbReference>
<sequence>MGTHYDALGVSATADTSTIRAAYLAKARVHHPDRNLDAPAAARARSAGAMREANAAWAVLGDASARREYDSSLAAMRRVAAQRAAPRPAAPASSQPYRVAPPGRPPWTVEDEDLDLHGRLGCSIRVLPTIAIFVLLLGIFVFTAFASTKSDEAPGGRLSSYELLAGDCVLVGAVFDPVPCTAPHDAEVVSIVGMARGCPAGTAVYAIDVALVACLRPVP</sequence>
<dbReference type="CDD" id="cd06257">
    <property type="entry name" value="DnaJ"/>
    <property type="match status" value="1"/>
</dbReference>
<feature type="compositionally biased region" description="Low complexity" evidence="1">
    <location>
        <begin position="84"/>
        <end position="96"/>
    </location>
</feature>
<dbReference type="Pfam" id="PF00226">
    <property type="entry name" value="DnaJ"/>
    <property type="match status" value="1"/>
</dbReference>
<dbReference type="SUPFAM" id="SSF46565">
    <property type="entry name" value="Chaperone J-domain"/>
    <property type="match status" value="1"/>
</dbReference>
<feature type="transmembrane region" description="Helical" evidence="2">
    <location>
        <begin position="126"/>
        <end position="147"/>
    </location>
</feature>
<dbReference type="PANTHER" id="PTHR44825:SF1">
    <property type="entry name" value="DNAJ HOMOLOG SUBFAMILY C MEMBER 4"/>
    <property type="match status" value="1"/>
</dbReference>
<dbReference type="InterPro" id="IPR052763">
    <property type="entry name" value="DnaJ_C4"/>
</dbReference>
<keyword evidence="2" id="KW-0812">Transmembrane</keyword>
<dbReference type="AlphaFoldDB" id="A0A6J6T3F9"/>
<dbReference type="Gene3D" id="1.10.287.110">
    <property type="entry name" value="DnaJ domain"/>
    <property type="match status" value="1"/>
</dbReference>
<dbReference type="EMBL" id="CAEZYR010000038">
    <property type="protein sequence ID" value="CAB4741670.1"/>
    <property type="molecule type" value="Genomic_DNA"/>
</dbReference>
<feature type="domain" description="J" evidence="3">
    <location>
        <begin position="3"/>
        <end position="73"/>
    </location>
</feature>
<protein>
    <submittedName>
        <fullName evidence="4">Unannotated protein</fullName>
    </submittedName>
</protein>
<dbReference type="SMART" id="SM00271">
    <property type="entry name" value="DnaJ"/>
    <property type="match status" value="1"/>
</dbReference>
<dbReference type="InterPro" id="IPR036869">
    <property type="entry name" value="J_dom_sf"/>
</dbReference>
<evidence type="ECO:0000313" key="5">
    <source>
        <dbReference type="EMBL" id="CAB4836741.1"/>
    </source>
</evidence>
<evidence type="ECO:0000259" key="3">
    <source>
        <dbReference type="PROSITE" id="PS50076"/>
    </source>
</evidence>
<evidence type="ECO:0000313" key="4">
    <source>
        <dbReference type="EMBL" id="CAB4741670.1"/>
    </source>
</evidence>
<dbReference type="EMBL" id="CAFABA010000227">
    <property type="protein sequence ID" value="CAB4836741.1"/>
    <property type="molecule type" value="Genomic_DNA"/>
</dbReference>
<reference evidence="4" key="1">
    <citation type="submission" date="2020-05" db="EMBL/GenBank/DDBJ databases">
        <authorList>
            <person name="Chiriac C."/>
            <person name="Salcher M."/>
            <person name="Ghai R."/>
            <person name="Kavagutti S V."/>
        </authorList>
    </citation>
    <scope>NUCLEOTIDE SEQUENCE</scope>
</reference>
<organism evidence="4">
    <name type="scientific">freshwater metagenome</name>
    <dbReference type="NCBI Taxonomy" id="449393"/>
    <lineage>
        <taxon>unclassified sequences</taxon>
        <taxon>metagenomes</taxon>
        <taxon>ecological metagenomes</taxon>
    </lineage>
</organism>
<accession>A0A6J6T3F9</accession>
<name>A0A6J6T3F9_9ZZZZ</name>
<dbReference type="PANTHER" id="PTHR44825">
    <property type="match status" value="1"/>
</dbReference>
<evidence type="ECO:0000256" key="1">
    <source>
        <dbReference type="SAM" id="MobiDB-lite"/>
    </source>
</evidence>
<dbReference type="PROSITE" id="PS50076">
    <property type="entry name" value="DNAJ_2"/>
    <property type="match status" value="1"/>
</dbReference>
<keyword evidence="2" id="KW-1133">Transmembrane helix</keyword>
<keyword evidence="2" id="KW-0472">Membrane</keyword>
<feature type="region of interest" description="Disordered" evidence="1">
    <location>
        <begin position="84"/>
        <end position="104"/>
    </location>
</feature>
<proteinExistence type="predicted"/>